<dbReference type="Proteomes" id="UP000792457">
    <property type="component" value="Unassembled WGS sequence"/>
</dbReference>
<evidence type="ECO:0000256" key="1">
    <source>
        <dbReference type="ARBA" id="ARBA00001933"/>
    </source>
</evidence>
<feature type="non-terminal residue" evidence="5">
    <location>
        <position position="1"/>
    </location>
</feature>
<dbReference type="EMBL" id="KZ309136">
    <property type="protein sequence ID" value="KAG8237222.1"/>
    <property type="molecule type" value="Genomic_DNA"/>
</dbReference>
<evidence type="ECO:0000256" key="2">
    <source>
        <dbReference type="ARBA" id="ARBA00022576"/>
    </source>
</evidence>
<evidence type="ECO:0000256" key="4">
    <source>
        <dbReference type="ARBA" id="ARBA00022898"/>
    </source>
</evidence>
<sequence>MELERLDSTECYFRSLPKELEPKRELMAQFLSEVGMIPTVPQGGYFMIADWSPLANKVPLDQEKDKWKDYRFTKWMSKNLKLQGIPPSAFYSVQHKPLGENYVRYCFIK</sequence>
<comment type="caution">
    <text evidence="5">The sequence shown here is derived from an EMBL/GenBank/DDBJ whole genome shotgun (WGS) entry which is preliminary data.</text>
</comment>
<dbReference type="Gene3D" id="3.90.1150.10">
    <property type="entry name" value="Aspartate Aminotransferase, domain 1"/>
    <property type="match status" value="1"/>
</dbReference>
<organism evidence="5 6">
    <name type="scientific">Ladona fulva</name>
    <name type="common">Scarce chaser dragonfly</name>
    <name type="synonym">Libellula fulva</name>
    <dbReference type="NCBI Taxonomy" id="123851"/>
    <lineage>
        <taxon>Eukaryota</taxon>
        <taxon>Metazoa</taxon>
        <taxon>Ecdysozoa</taxon>
        <taxon>Arthropoda</taxon>
        <taxon>Hexapoda</taxon>
        <taxon>Insecta</taxon>
        <taxon>Pterygota</taxon>
        <taxon>Palaeoptera</taxon>
        <taxon>Odonata</taxon>
        <taxon>Epiprocta</taxon>
        <taxon>Anisoptera</taxon>
        <taxon>Libelluloidea</taxon>
        <taxon>Libellulidae</taxon>
        <taxon>Ladona</taxon>
    </lineage>
</organism>
<dbReference type="InterPro" id="IPR015422">
    <property type="entry name" value="PyrdxlP-dep_Trfase_small"/>
</dbReference>
<keyword evidence="4" id="KW-0663">Pyridoxal phosphate</keyword>
<proteinExistence type="predicted"/>
<accession>A0A8K0KM99</accession>
<dbReference type="PANTHER" id="PTHR43807:SF20">
    <property type="entry name" value="FI04487P"/>
    <property type="match status" value="1"/>
</dbReference>
<dbReference type="OrthoDB" id="8187584at2759"/>
<keyword evidence="3" id="KW-0808">Transferase</keyword>
<evidence type="ECO:0000313" key="5">
    <source>
        <dbReference type="EMBL" id="KAG8237222.1"/>
    </source>
</evidence>
<dbReference type="InterPro" id="IPR015424">
    <property type="entry name" value="PyrdxlP-dep_Trfase"/>
</dbReference>
<name>A0A8K0KM99_LADFU</name>
<keyword evidence="2" id="KW-0032">Aminotransferase</keyword>
<dbReference type="AlphaFoldDB" id="A0A8K0KM99"/>
<dbReference type="InterPro" id="IPR051326">
    <property type="entry name" value="Kynurenine-oxoglutarate_AT"/>
</dbReference>
<protein>
    <submittedName>
        <fullName evidence="5">Uncharacterized protein</fullName>
    </submittedName>
</protein>
<evidence type="ECO:0000256" key="3">
    <source>
        <dbReference type="ARBA" id="ARBA00022679"/>
    </source>
</evidence>
<comment type="cofactor">
    <cofactor evidence="1">
        <name>pyridoxal 5'-phosphate</name>
        <dbReference type="ChEBI" id="CHEBI:597326"/>
    </cofactor>
</comment>
<dbReference type="SUPFAM" id="SSF53383">
    <property type="entry name" value="PLP-dependent transferases"/>
    <property type="match status" value="1"/>
</dbReference>
<gene>
    <name evidence="5" type="ORF">J437_LFUL013723</name>
</gene>
<evidence type="ECO:0000313" key="6">
    <source>
        <dbReference type="Proteomes" id="UP000792457"/>
    </source>
</evidence>
<reference evidence="5" key="2">
    <citation type="submission" date="2017-10" db="EMBL/GenBank/DDBJ databases">
        <title>Ladona fulva Genome sequencing and assembly.</title>
        <authorList>
            <person name="Murali S."/>
            <person name="Richards S."/>
            <person name="Bandaranaike D."/>
            <person name="Bellair M."/>
            <person name="Blankenburg K."/>
            <person name="Chao H."/>
            <person name="Dinh H."/>
            <person name="Doddapaneni H."/>
            <person name="Dugan-Rocha S."/>
            <person name="Elkadiri S."/>
            <person name="Gnanaolivu R."/>
            <person name="Hernandez B."/>
            <person name="Skinner E."/>
            <person name="Javaid M."/>
            <person name="Lee S."/>
            <person name="Li M."/>
            <person name="Ming W."/>
            <person name="Munidasa M."/>
            <person name="Muniz J."/>
            <person name="Nguyen L."/>
            <person name="Hughes D."/>
            <person name="Osuji N."/>
            <person name="Pu L.-L."/>
            <person name="Puazo M."/>
            <person name="Qu C."/>
            <person name="Quiroz J."/>
            <person name="Raj R."/>
            <person name="Weissenberger G."/>
            <person name="Xin Y."/>
            <person name="Zou X."/>
            <person name="Han Y."/>
            <person name="Worley K."/>
            <person name="Muzny D."/>
            <person name="Gibbs R."/>
        </authorList>
    </citation>
    <scope>NUCLEOTIDE SEQUENCE</scope>
    <source>
        <strain evidence="5">Sampled in the wild</strain>
    </source>
</reference>
<reference evidence="5" key="1">
    <citation type="submission" date="2013-04" db="EMBL/GenBank/DDBJ databases">
        <authorList>
            <person name="Qu J."/>
            <person name="Murali S.C."/>
            <person name="Bandaranaike D."/>
            <person name="Bellair M."/>
            <person name="Blankenburg K."/>
            <person name="Chao H."/>
            <person name="Dinh H."/>
            <person name="Doddapaneni H."/>
            <person name="Downs B."/>
            <person name="Dugan-Rocha S."/>
            <person name="Elkadiri S."/>
            <person name="Gnanaolivu R.D."/>
            <person name="Hernandez B."/>
            <person name="Javaid M."/>
            <person name="Jayaseelan J.C."/>
            <person name="Lee S."/>
            <person name="Li M."/>
            <person name="Ming W."/>
            <person name="Munidasa M."/>
            <person name="Muniz J."/>
            <person name="Nguyen L."/>
            <person name="Ongeri F."/>
            <person name="Osuji N."/>
            <person name="Pu L.-L."/>
            <person name="Puazo M."/>
            <person name="Qu C."/>
            <person name="Quiroz J."/>
            <person name="Raj R."/>
            <person name="Weissenberger G."/>
            <person name="Xin Y."/>
            <person name="Zou X."/>
            <person name="Han Y."/>
            <person name="Richards S."/>
            <person name="Worley K."/>
            <person name="Muzny D."/>
            <person name="Gibbs R."/>
        </authorList>
    </citation>
    <scope>NUCLEOTIDE SEQUENCE</scope>
    <source>
        <strain evidence="5">Sampled in the wild</strain>
    </source>
</reference>
<dbReference type="FunFam" id="3.90.1150.10:FF:000021">
    <property type="entry name" value="Kynurenine--oxoglutarate transaminase 3"/>
    <property type="match status" value="1"/>
</dbReference>
<dbReference type="PANTHER" id="PTHR43807">
    <property type="entry name" value="FI04487P"/>
    <property type="match status" value="1"/>
</dbReference>
<dbReference type="GO" id="GO:0016212">
    <property type="term" value="F:kynurenine-oxoglutarate transaminase activity"/>
    <property type="evidence" value="ECO:0007669"/>
    <property type="project" value="TreeGrafter"/>
</dbReference>
<keyword evidence="6" id="KW-1185">Reference proteome</keyword>
<dbReference type="GO" id="GO:0005739">
    <property type="term" value="C:mitochondrion"/>
    <property type="evidence" value="ECO:0007669"/>
    <property type="project" value="TreeGrafter"/>
</dbReference>